<evidence type="ECO:0000259" key="8">
    <source>
        <dbReference type="PROSITE" id="PS50059"/>
    </source>
</evidence>
<dbReference type="SUPFAM" id="SSF54534">
    <property type="entry name" value="FKBP-like"/>
    <property type="match status" value="1"/>
</dbReference>
<keyword evidence="5 6" id="KW-0413">Isomerase</keyword>
<name>A0AA39UE58_9AGAR</name>
<evidence type="ECO:0000256" key="5">
    <source>
        <dbReference type="ARBA" id="ARBA00023235"/>
    </source>
</evidence>
<protein>
    <recommendedName>
        <fullName evidence="3 6">peptidylprolyl isomerase</fullName>
        <ecNumber evidence="3 6">5.2.1.8</ecNumber>
    </recommendedName>
</protein>
<dbReference type="FunFam" id="3.10.50.40:FF:000006">
    <property type="entry name" value="Peptidyl-prolyl cis-trans isomerase"/>
    <property type="match status" value="1"/>
</dbReference>
<comment type="caution">
    <text evidence="9">The sequence shown here is derived from an EMBL/GenBank/DDBJ whole genome shotgun (WGS) entry which is preliminary data.</text>
</comment>
<accession>A0AA39UE58</accession>
<feature type="compositionally biased region" description="Acidic residues" evidence="7">
    <location>
        <begin position="153"/>
        <end position="163"/>
    </location>
</feature>
<evidence type="ECO:0000313" key="10">
    <source>
        <dbReference type="Proteomes" id="UP001175227"/>
    </source>
</evidence>
<dbReference type="InterPro" id="IPR023566">
    <property type="entry name" value="PPIase_Fpr3/Fpr4-like"/>
</dbReference>
<dbReference type="GO" id="GO:0003755">
    <property type="term" value="F:peptidyl-prolyl cis-trans isomerase activity"/>
    <property type="evidence" value="ECO:0007669"/>
    <property type="project" value="UniProtKB-KW"/>
</dbReference>
<comment type="catalytic activity">
    <reaction evidence="1 6">
        <text>[protein]-peptidylproline (omega=180) = [protein]-peptidylproline (omega=0)</text>
        <dbReference type="Rhea" id="RHEA:16237"/>
        <dbReference type="Rhea" id="RHEA-COMP:10747"/>
        <dbReference type="Rhea" id="RHEA-COMP:10748"/>
        <dbReference type="ChEBI" id="CHEBI:83833"/>
        <dbReference type="ChEBI" id="CHEBI:83834"/>
        <dbReference type="EC" id="5.2.1.8"/>
    </reaction>
</comment>
<dbReference type="Gene3D" id="2.60.120.340">
    <property type="entry name" value="Nucleoplasmin core domain"/>
    <property type="match status" value="1"/>
</dbReference>
<feature type="compositionally biased region" description="Basic and acidic residues" evidence="7">
    <location>
        <begin position="164"/>
        <end position="188"/>
    </location>
</feature>
<dbReference type="AlphaFoldDB" id="A0AA39UE58"/>
<dbReference type="PIRSF" id="PIRSF001473">
    <property type="entry name" value="FK506-bp_FPR3"/>
    <property type="match status" value="1"/>
</dbReference>
<evidence type="ECO:0000256" key="4">
    <source>
        <dbReference type="ARBA" id="ARBA00023110"/>
    </source>
</evidence>
<feature type="domain" description="PPIase FKBP-type" evidence="8">
    <location>
        <begin position="259"/>
        <end position="345"/>
    </location>
</feature>
<evidence type="ECO:0000256" key="2">
    <source>
        <dbReference type="ARBA" id="ARBA00007838"/>
    </source>
</evidence>
<proteinExistence type="inferred from homology"/>
<evidence type="ECO:0000256" key="3">
    <source>
        <dbReference type="ARBA" id="ARBA00013194"/>
    </source>
</evidence>
<feature type="region of interest" description="Disordered" evidence="7">
    <location>
        <begin position="133"/>
        <end position="257"/>
    </location>
</feature>
<dbReference type="EC" id="5.2.1.8" evidence="3 6"/>
<dbReference type="PROSITE" id="PS50059">
    <property type="entry name" value="FKBP_PPIASE"/>
    <property type="match status" value="1"/>
</dbReference>
<dbReference type="GO" id="GO:0005730">
    <property type="term" value="C:nucleolus"/>
    <property type="evidence" value="ECO:0007669"/>
    <property type="project" value="TreeGrafter"/>
</dbReference>
<dbReference type="InterPro" id="IPR001179">
    <property type="entry name" value="PPIase_FKBP_dom"/>
</dbReference>
<reference evidence="9" key="1">
    <citation type="submission" date="2023-06" db="EMBL/GenBank/DDBJ databases">
        <authorList>
            <consortium name="Lawrence Berkeley National Laboratory"/>
            <person name="Ahrendt S."/>
            <person name="Sahu N."/>
            <person name="Indic B."/>
            <person name="Wong-Bajracharya J."/>
            <person name="Merenyi Z."/>
            <person name="Ke H.-M."/>
            <person name="Monk M."/>
            <person name="Kocsube S."/>
            <person name="Drula E."/>
            <person name="Lipzen A."/>
            <person name="Balint B."/>
            <person name="Henrissat B."/>
            <person name="Andreopoulos B."/>
            <person name="Martin F.M."/>
            <person name="Harder C.B."/>
            <person name="Rigling D."/>
            <person name="Ford K.L."/>
            <person name="Foster G.D."/>
            <person name="Pangilinan J."/>
            <person name="Papanicolaou A."/>
            <person name="Barry K."/>
            <person name="LaButti K."/>
            <person name="Viragh M."/>
            <person name="Koriabine M."/>
            <person name="Yan M."/>
            <person name="Riley R."/>
            <person name="Champramary S."/>
            <person name="Plett K.L."/>
            <person name="Tsai I.J."/>
            <person name="Slot J."/>
            <person name="Sipos G."/>
            <person name="Plett J."/>
            <person name="Nagy L.G."/>
            <person name="Grigoriev I.V."/>
        </authorList>
    </citation>
    <scope>NUCLEOTIDE SEQUENCE</scope>
    <source>
        <strain evidence="9">ICMP 16352</strain>
    </source>
</reference>
<dbReference type="Proteomes" id="UP001175227">
    <property type="component" value="Unassembled WGS sequence"/>
</dbReference>
<organism evidence="9 10">
    <name type="scientific">Armillaria novae-zelandiae</name>
    <dbReference type="NCBI Taxonomy" id="153914"/>
    <lineage>
        <taxon>Eukaryota</taxon>
        <taxon>Fungi</taxon>
        <taxon>Dikarya</taxon>
        <taxon>Basidiomycota</taxon>
        <taxon>Agaricomycotina</taxon>
        <taxon>Agaricomycetes</taxon>
        <taxon>Agaricomycetidae</taxon>
        <taxon>Agaricales</taxon>
        <taxon>Marasmiineae</taxon>
        <taxon>Physalacriaceae</taxon>
        <taxon>Armillaria</taxon>
    </lineage>
</organism>
<keyword evidence="10" id="KW-1185">Reference proteome</keyword>
<sequence>MTITLALWSIKLTPGKPEIIEGHNDRTVTNIAIGDDSEAPSKSGRSTVKLTYPNVTYDEDEDDDSEEETITTVLCSLSVGKVEQVVTNIVLNEGGLYKFETTAGTSSIQRNFDSDSEGSMSDDEEAFDLRDVSSDVEIEPEEFDSDASRFEEVHDDDDDDDDAAAEKSLKRPRESTDMDIESSKLSKAEKKKAKKQKGEDGKAVPAEAGAPTDKSDKPSKKDKKEKAETTGKMPAEKELSGGLKIKDSKIGTGPQAKKGNTIQMRYIGKLTSGKIFDSNTKGKPFSFRLGAGEVIKGWDQGLIGMQAGGERVLTIPPALAYGKKGVSGIPGNATLIFECKLINIK</sequence>
<dbReference type="PANTHER" id="PTHR43811">
    <property type="entry name" value="FKBP-TYPE PEPTIDYL-PROLYL CIS-TRANS ISOMERASE FKPA"/>
    <property type="match status" value="1"/>
</dbReference>
<dbReference type="PANTHER" id="PTHR43811:SF19">
    <property type="entry name" value="39 KDA FK506-BINDING NUCLEAR PROTEIN"/>
    <property type="match status" value="1"/>
</dbReference>
<comment type="similarity">
    <text evidence="2">Belongs to the FKBP-type PPIase family. FKBP3/4 subfamily.</text>
</comment>
<feature type="compositionally biased region" description="Acidic residues" evidence="7">
    <location>
        <begin position="134"/>
        <end position="145"/>
    </location>
</feature>
<dbReference type="EMBL" id="JAUEPR010000004">
    <property type="protein sequence ID" value="KAK0485862.1"/>
    <property type="molecule type" value="Genomic_DNA"/>
</dbReference>
<evidence type="ECO:0000256" key="1">
    <source>
        <dbReference type="ARBA" id="ARBA00000971"/>
    </source>
</evidence>
<dbReference type="InterPro" id="IPR046357">
    <property type="entry name" value="PPIase_dom_sf"/>
</dbReference>
<evidence type="ECO:0000256" key="7">
    <source>
        <dbReference type="SAM" id="MobiDB-lite"/>
    </source>
</evidence>
<dbReference type="Pfam" id="PF00254">
    <property type="entry name" value="FKBP_C"/>
    <property type="match status" value="1"/>
</dbReference>
<gene>
    <name evidence="9" type="ORF">IW261DRAFT_1559304</name>
</gene>
<keyword evidence="4 6" id="KW-0697">Rotamase</keyword>
<dbReference type="Pfam" id="PF17800">
    <property type="entry name" value="NPL"/>
    <property type="match status" value="1"/>
</dbReference>
<feature type="compositionally biased region" description="Basic and acidic residues" evidence="7">
    <location>
        <begin position="213"/>
        <end position="249"/>
    </location>
</feature>
<evidence type="ECO:0000313" key="9">
    <source>
        <dbReference type="EMBL" id="KAK0485862.1"/>
    </source>
</evidence>
<dbReference type="InterPro" id="IPR041232">
    <property type="entry name" value="NPL"/>
</dbReference>
<evidence type="ECO:0000256" key="6">
    <source>
        <dbReference type="PROSITE-ProRule" id="PRU00277"/>
    </source>
</evidence>
<dbReference type="Gene3D" id="3.10.50.40">
    <property type="match status" value="1"/>
</dbReference>
<dbReference type="GO" id="GO:0000785">
    <property type="term" value="C:chromatin"/>
    <property type="evidence" value="ECO:0007669"/>
    <property type="project" value="TreeGrafter"/>
</dbReference>